<evidence type="ECO:0000313" key="5">
    <source>
        <dbReference type="Proteomes" id="UP000051679"/>
    </source>
</evidence>
<dbReference type="GO" id="GO:0016787">
    <property type="term" value="F:hydrolase activity"/>
    <property type="evidence" value="ECO:0007669"/>
    <property type="project" value="UniProtKB-KW"/>
</dbReference>
<dbReference type="InterPro" id="IPR005754">
    <property type="entry name" value="Sortase"/>
</dbReference>
<reference evidence="4 5" key="1">
    <citation type="journal article" date="2015" name="Genome Announc.">
        <title>Expanding the biotechnology potential of lactobacilli through comparative genomics of 213 strains and associated genera.</title>
        <authorList>
            <person name="Sun Z."/>
            <person name="Harris H.M."/>
            <person name="McCann A."/>
            <person name="Guo C."/>
            <person name="Argimon S."/>
            <person name="Zhang W."/>
            <person name="Yang X."/>
            <person name="Jeffery I.B."/>
            <person name="Cooney J.C."/>
            <person name="Kagawa T.F."/>
            <person name="Liu W."/>
            <person name="Song Y."/>
            <person name="Salvetti E."/>
            <person name="Wrobel A."/>
            <person name="Rasinkangas P."/>
            <person name="Parkhill J."/>
            <person name="Rea M.C."/>
            <person name="O'Sullivan O."/>
            <person name="Ritari J."/>
            <person name="Douillard F.P."/>
            <person name="Paul Ross R."/>
            <person name="Yang R."/>
            <person name="Briner A.E."/>
            <person name="Felis G.E."/>
            <person name="de Vos W.M."/>
            <person name="Barrangou R."/>
            <person name="Klaenhammer T.R."/>
            <person name="Caufield P.W."/>
            <person name="Cui Y."/>
            <person name="Zhang H."/>
            <person name="O'Toole P.W."/>
        </authorList>
    </citation>
    <scope>NUCLEOTIDE SEQUENCE [LARGE SCALE GENOMIC DNA]</scope>
    <source>
        <strain evidence="4 5">DSM 20505</strain>
    </source>
</reference>
<dbReference type="RefSeq" id="WP_054678001.1">
    <property type="nucleotide sequence ID" value="NZ_AYYO01000037.1"/>
</dbReference>
<dbReference type="InterPro" id="IPR023365">
    <property type="entry name" value="Sortase_dom-sf"/>
</dbReference>
<evidence type="ECO:0000256" key="2">
    <source>
        <dbReference type="PIRSR" id="PIRSR605754-1"/>
    </source>
</evidence>
<name>A0A0R1ZJ59_9LACO</name>
<keyword evidence="5" id="KW-1185">Reference proteome</keyword>
<dbReference type="OrthoDB" id="1648028at2"/>
<organism evidence="4 5">
    <name type="scientific">Lacticaseibacillus sharpeae JCM 1186 = DSM 20505</name>
    <dbReference type="NCBI Taxonomy" id="1291052"/>
    <lineage>
        <taxon>Bacteria</taxon>
        <taxon>Bacillati</taxon>
        <taxon>Bacillota</taxon>
        <taxon>Bacilli</taxon>
        <taxon>Lactobacillales</taxon>
        <taxon>Lactobacillaceae</taxon>
        <taxon>Lacticaseibacillus</taxon>
    </lineage>
</organism>
<keyword evidence="1" id="KW-0378">Hydrolase</keyword>
<feature type="active site" description="Proton donor/acceptor" evidence="2">
    <location>
        <position position="131"/>
    </location>
</feature>
<protein>
    <submittedName>
        <fullName evidence="4">Sortase</fullName>
    </submittedName>
</protein>
<dbReference type="AlphaFoldDB" id="A0A0R1ZJ59"/>
<keyword evidence="3" id="KW-0472">Membrane</keyword>
<accession>A0A0R1ZJ59</accession>
<gene>
    <name evidence="4" type="ORF">FC18_GL001690</name>
</gene>
<sequence>MRGKARQIIMIILFGAGLLVFAFPFAEMAVNHFVMQHNLQMTAAANQREAKRVQELQKTKGDQVGDSFSANNLSKAEKAHMLGTIDIPSIKLSLPVFDVATEASLNLGAGVVRGTDMPVGGKDRHTAISAHNGIPTKVLFTNLHLVKKGDVFVITVNGVHRAYQVERKQTVKPTNVKPLARQAGRDLATLITCTPYMINTHRLLVTGHRVPYTAKIADAVHHAKQAATAYAVIFIVTLFWVIFTLLCYTIWRLKWQKDGPVRQ</sequence>
<dbReference type="CDD" id="cd05827">
    <property type="entry name" value="Sortase_C"/>
    <property type="match status" value="1"/>
</dbReference>
<dbReference type="Pfam" id="PF04203">
    <property type="entry name" value="Sortase"/>
    <property type="match status" value="1"/>
</dbReference>
<comment type="caution">
    <text evidence="4">The sequence shown here is derived from an EMBL/GenBank/DDBJ whole genome shotgun (WGS) entry which is preliminary data.</text>
</comment>
<dbReference type="Gene3D" id="2.40.260.10">
    <property type="entry name" value="Sortase"/>
    <property type="match status" value="1"/>
</dbReference>
<dbReference type="SUPFAM" id="SSF63817">
    <property type="entry name" value="Sortase"/>
    <property type="match status" value="1"/>
</dbReference>
<proteinExistence type="predicted"/>
<feature type="transmembrane region" description="Helical" evidence="3">
    <location>
        <begin position="229"/>
        <end position="251"/>
    </location>
</feature>
<dbReference type="PATRIC" id="fig|1291052.5.peg.1729"/>
<evidence type="ECO:0000256" key="3">
    <source>
        <dbReference type="SAM" id="Phobius"/>
    </source>
</evidence>
<dbReference type="Proteomes" id="UP000051679">
    <property type="component" value="Unassembled WGS sequence"/>
</dbReference>
<dbReference type="STRING" id="1291052.FC18_GL001690"/>
<evidence type="ECO:0000313" key="4">
    <source>
        <dbReference type="EMBL" id="KRM54983.1"/>
    </source>
</evidence>
<dbReference type="NCBIfam" id="NF033745">
    <property type="entry name" value="class_C_sortase"/>
    <property type="match status" value="1"/>
</dbReference>
<dbReference type="NCBIfam" id="TIGR01076">
    <property type="entry name" value="sortase_fam"/>
    <property type="match status" value="1"/>
</dbReference>
<feature type="active site" description="Acyl-thioester intermediate" evidence="2">
    <location>
        <position position="193"/>
    </location>
</feature>
<dbReference type="InterPro" id="IPR042002">
    <property type="entry name" value="Sortase_C"/>
</dbReference>
<evidence type="ECO:0000256" key="1">
    <source>
        <dbReference type="ARBA" id="ARBA00022801"/>
    </source>
</evidence>
<keyword evidence="3" id="KW-1133">Transmembrane helix</keyword>
<keyword evidence="3" id="KW-0812">Transmembrane</keyword>
<dbReference type="EMBL" id="AYYO01000037">
    <property type="protein sequence ID" value="KRM54983.1"/>
    <property type="molecule type" value="Genomic_DNA"/>
</dbReference>